<feature type="compositionally biased region" description="Low complexity" evidence="1">
    <location>
        <begin position="200"/>
        <end position="211"/>
    </location>
</feature>
<comment type="caution">
    <text evidence="2">The sequence shown here is derived from an EMBL/GenBank/DDBJ whole genome shotgun (WGS) entry which is preliminary data.</text>
</comment>
<feature type="compositionally biased region" description="Polar residues" evidence="1">
    <location>
        <begin position="228"/>
        <end position="237"/>
    </location>
</feature>
<evidence type="ECO:0000313" key="3">
    <source>
        <dbReference type="Proteomes" id="UP000594342"/>
    </source>
</evidence>
<evidence type="ECO:0000256" key="1">
    <source>
        <dbReference type="SAM" id="MobiDB-lite"/>
    </source>
</evidence>
<proteinExistence type="predicted"/>
<organism evidence="2 3">
    <name type="scientific">Yasminevirus sp. GU-2018</name>
    <dbReference type="NCBI Taxonomy" id="2420051"/>
    <lineage>
        <taxon>Viruses</taxon>
        <taxon>Varidnaviria</taxon>
        <taxon>Bamfordvirae</taxon>
        <taxon>Nucleocytoviricota</taxon>
        <taxon>Megaviricetes</taxon>
        <taxon>Imitervirales</taxon>
        <taxon>Mimiviridae</taxon>
        <taxon>Klosneuvirinae</taxon>
        <taxon>Yasminevirus</taxon>
        <taxon>Yasminevirus saudimassiliense</taxon>
    </lineage>
</organism>
<feature type="compositionally biased region" description="Basic residues" evidence="1">
    <location>
        <begin position="13"/>
        <end position="23"/>
    </location>
</feature>
<reference evidence="2 3" key="1">
    <citation type="submission" date="2018-10" db="EMBL/GenBank/DDBJ databases">
        <authorList>
            <consortium name="IHU Genomes"/>
        </authorList>
    </citation>
    <scope>NUCLEOTIDE SEQUENCE [LARGE SCALE GENOMIC DNA]</scope>
    <source>
        <strain evidence="2 3">A1</strain>
    </source>
</reference>
<evidence type="ECO:0000313" key="2">
    <source>
        <dbReference type="EMBL" id="VBB18257.1"/>
    </source>
</evidence>
<sequence length="237" mass="27222">MSTTSEASSKSSSKSKSRHHSDKRRQDGASREICIDNLFPSESKSGTRGRKMDINTLFSNTPLNPEPDITFTSDVLLDRIKKRRAEKLLCYMNMLKYCHKRIADADEDQGTDIILKVVETVPECKDYDPRECLEYISIKLREDDFDTTILTDTTMFITWKYLELKREDRQRKMEEAETRAEKEAIDDDDLDEQKPHKSESSSSKVDTGKSSVPISAPAPVKRTREITLTKSEGYSFM</sequence>
<feature type="region of interest" description="Disordered" evidence="1">
    <location>
        <begin position="173"/>
        <end position="237"/>
    </location>
</feature>
<protein>
    <submittedName>
        <fullName evidence="2">Uncharacterized protein</fullName>
    </submittedName>
</protein>
<dbReference type="Proteomes" id="UP000594342">
    <property type="component" value="Unassembled WGS sequence"/>
</dbReference>
<feature type="region of interest" description="Disordered" evidence="1">
    <location>
        <begin position="1"/>
        <end position="32"/>
    </location>
</feature>
<name>A0A5K0U8N9_9VIRU</name>
<keyword evidence="3" id="KW-1185">Reference proteome</keyword>
<dbReference type="EMBL" id="UPSH01000001">
    <property type="protein sequence ID" value="VBB18257.1"/>
    <property type="molecule type" value="Genomic_DNA"/>
</dbReference>
<feature type="compositionally biased region" description="Basic and acidic residues" evidence="1">
    <location>
        <begin position="173"/>
        <end position="183"/>
    </location>
</feature>
<gene>
    <name evidence="2" type="ORF">YASMINEVIRUS_720</name>
</gene>
<accession>A0A5K0U8N9</accession>